<dbReference type="PANTHER" id="PTHR30204">
    <property type="entry name" value="REDOX-CYCLING DRUG-SENSING TRANSCRIPTIONAL ACTIVATOR SOXR"/>
    <property type="match status" value="1"/>
</dbReference>
<evidence type="ECO:0000313" key="7">
    <source>
        <dbReference type="Proteomes" id="UP000308760"/>
    </source>
</evidence>
<evidence type="ECO:0000259" key="5">
    <source>
        <dbReference type="PROSITE" id="PS50937"/>
    </source>
</evidence>
<name>A0A4S8Q862_9ACTN</name>
<organism evidence="6 7">
    <name type="scientific">Glycomyces buryatensis</name>
    <dbReference type="NCBI Taxonomy" id="2570927"/>
    <lineage>
        <taxon>Bacteria</taxon>
        <taxon>Bacillati</taxon>
        <taxon>Actinomycetota</taxon>
        <taxon>Actinomycetes</taxon>
        <taxon>Glycomycetales</taxon>
        <taxon>Glycomycetaceae</taxon>
        <taxon>Glycomyces</taxon>
    </lineage>
</organism>
<dbReference type="OrthoDB" id="9802039at2"/>
<evidence type="ECO:0000256" key="2">
    <source>
        <dbReference type="ARBA" id="ARBA00023015"/>
    </source>
</evidence>
<evidence type="ECO:0000256" key="1">
    <source>
        <dbReference type="ARBA" id="ARBA00022491"/>
    </source>
</evidence>
<keyword evidence="3" id="KW-0238">DNA-binding</keyword>
<dbReference type="RefSeq" id="WP_136536535.1">
    <property type="nucleotide sequence ID" value="NZ_STGY01000071.1"/>
</dbReference>
<keyword evidence="1" id="KW-0678">Repressor</keyword>
<keyword evidence="7" id="KW-1185">Reference proteome</keyword>
<gene>
    <name evidence="6" type="ORF">FAB82_21150</name>
</gene>
<dbReference type="PROSITE" id="PS00552">
    <property type="entry name" value="HTH_MERR_1"/>
    <property type="match status" value="1"/>
</dbReference>
<proteinExistence type="predicted"/>
<dbReference type="PRINTS" id="PR00040">
    <property type="entry name" value="HTHMERR"/>
</dbReference>
<dbReference type="InterPro" id="IPR009061">
    <property type="entry name" value="DNA-bd_dom_put_sf"/>
</dbReference>
<dbReference type="SUPFAM" id="SSF46955">
    <property type="entry name" value="Putative DNA-binding domain"/>
    <property type="match status" value="1"/>
</dbReference>
<dbReference type="AlphaFoldDB" id="A0A4S8Q862"/>
<dbReference type="InterPro" id="IPR047057">
    <property type="entry name" value="MerR_fam"/>
</dbReference>
<evidence type="ECO:0000256" key="4">
    <source>
        <dbReference type="ARBA" id="ARBA00023163"/>
    </source>
</evidence>
<comment type="caution">
    <text evidence="6">The sequence shown here is derived from an EMBL/GenBank/DDBJ whole genome shotgun (WGS) entry which is preliminary data.</text>
</comment>
<reference evidence="7" key="1">
    <citation type="submission" date="2019-04" db="EMBL/GenBank/DDBJ databases">
        <title>Nocardioides xinjiangensis sp. nov.</title>
        <authorList>
            <person name="Liu S."/>
        </authorList>
    </citation>
    <scope>NUCLEOTIDE SEQUENCE [LARGE SCALE GENOMIC DNA]</scope>
    <source>
        <strain evidence="7">18</strain>
    </source>
</reference>
<reference evidence="6 7" key="2">
    <citation type="submission" date="2019-05" db="EMBL/GenBank/DDBJ databases">
        <title>Glycomyces buryatensis sp. nov.</title>
        <authorList>
            <person name="Nikitina E."/>
        </authorList>
    </citation>
    <scope>NUCLEOTIDE SEQUENCE [LARGE SCALE GENOMIC DNA]</scope>
    <source>
        <strain evidence="6 7">18</strain>
    </source>
</reference>
<protein>
    <submittedName>
        <fullName evidence="6">MerR family transcriptional regulator</fullName>
    </submittedName>
</protein>
<dbReference type="Proteomes" id="UP000308760">
    <property type="component" value="Unassembled WGS sequence"/>
</dbReference>
<dbReference type="EMBL" id="STGY01000071">
    <property type="protein sequence ID" value="THV37059.1"/>
    <property type="molecule type" value="Genomic_DNA"/>
</dbReference>
<dbReference type="Pfam" id="PF13411">
    <property type="entry name" value="MerR_1"/>
    <property type="match status" value="1"/>
</dbReference>
<keyword evidence="2" id="KW-0805">Transcription regulation</keyword>
<dbReference type="GO" id="GO:0003700">
    <property type="term" value="F:DNA-binding transcription factor activity"/>
    <property type="evidence" value="ECO:0007669"/>
    <property type="project" value="InterPro"/>
</dbReference>
<dbReference type="PROSITE" id="PS50937">
    <property type="entry name" value="HTH_MERR_2"/>
    <property type="match status" value="1"/>
</dbReference>
<keyword evidence="4" id="KW-0804">Transcription</keyword>
<evidence type="ECO:0000256" key="3">
    <source>
        <dbReference type="ARBA" id="ARBA00023125"/>
    </source>
</evidence>
<evidence type="ECO:0000313" key="6">
    <source>
        <dbReference type="EMBL" id="THV37059.1"/>
    </source>
</evidence>
<dbReference type="GO" id="GO:0003677">
    <property type="term" value="F:DNA binding"/>
    <property type="evidence" value="ECO:0007669"/>
    <property type="project" value="UniProtKB-KW"/>
</dbReference>
<dbReference type="InterPro" id="IPR000551">
    <property type="entry name" value="MerR-type_HTH_dom"/>
</dbReference>
<dbReference type="PANTHER" id="PTHR30204:SF69">
    <property type="entry name" value="MERR-FAMILY TRANSCRIPTIONAL REGULATOR"/>
    <property type="match status" value="1"/>
</dbReference>
<feature type="domain" description="HTH merR-type" evidence="5">
    <location>
        <begin position="7"/>
        <end position="76"/>
    </location>
</feature>
<sequence length="155" mass="17084">MTTTAVTWTVGKLAESVGVSADTIRYWEREGLLPPPERSPSGYRRYGESELDRARFVRTCQRAGLRLSDIADLLAVRDTGVCPCEPAEQHLERRIGEVTAEIARLEGLRHQLTLMLRAVEEGDCGQPLPENWCPPGSATLAEPSMCTEVKGGECE</sequence>
<dbReference type="Gene3D" id="1.10.1660.10">
    <property type="match status" value="1"/>
</dbReference>
<dbReference type="SMART" id="SM00422">
    <property type="entry name" value="HTH_MERR"/>
    <property type="match status" value="1"/>
</dbReference>
<accession>A0A4S8Q862</accession>